<dbReference type="InterPro" id="IPR010890">
    <property type="entry name" value="PriC"/>
</dbReference>
<sequence>MNSFTSEQLRHLQAQLQQLLSWAQQLDRQRKPGKPVHWFDSALFSCHSPDLADYVQDSVRNLNRLQQQADHLSTTAKQRITERLNEQISALTQAFRLNQVRQQHQHVAAPRSKAAVQQLAVTGQQLYQQLSEYQQYESRLLDMVRQAERESDAEATNRTLTLHGRLGRCRKAIYEVELAIQKLESGKNR</sequence>
<name>A0ABS8C0X5_9ALTE</name>
<reference evidence="1 2" key="1">
    <citation type="submission" date="2021-10" db="EMBL/GenBank/DDBJ databases">
        <title>Alishewanella koreense sp. nov. isolated from seawater of southwestern coast in South Korea and the proposal for the reclassification of Rheinheimera perlucida and Rheinheimera tuosuensis as Arsukibacterium perlucida and Arsukibacterium tuosuensis.</title>
        <authorList>
            <person name="Kim K.H."/>
            <person name="Ruan W."/>
            <person name="Kim K.R."/>
            <person name="Baek J.H."/>
            <person name="Jeon C.O."/>
        </authorList>
    </citation>
    <scope>NUCLEOTIDE SEQUENCE [LARGE SCALE GENOMIC DNA]</scope>
    <source>
        <strain evidence="1 2">16-MA</strain>
    </source>
</reference>
<evidence type="ECO:0000313" key="1">
    <source>
        <dbReference type="EMBL" id="MCB5225665.1"/>
    </source>
</evidence>
<protein>
    <submittedName>
        <fullName evidence="1">Primosomal replication protein</fullName>
    </submittedName>
</protein>
<dbReference type="EMBL" id="JAEINI020000001">
    <property type="protein sequence ID" value="MCB5225665.1"/>
    <property type="molecule type" value="Genomic_DNA"/>
</dbReference>
<dbReference type="Pfam" id="PF07445">
    <property type="entry name" value="PriC"/>
    <property type="match status" value="1"/>
</dbReference>
<comment type="caution">
    <text evidence="1">The sequence shown here is derived from an EMBL/GenBank/DDBJ whole genome shotgun (WGS) entry which is preliminary data.</text>
</comment>
<proteinExistence type="predicted"/>
<accession>A0ABS8C0X5</accession>
<gene>
    <name evidence="1" type="ORF">JAO78_002415</name>
</gene>
<organism evidence="1 2">
    <name type="scientific">Alishewanella maricola</name>
    <dbReference type="NCBI Taxonomy" id="2795740"/>
    <lineage>
        <taxon>Bacteria</taxon>
        <taxon>Pseudomonadati</taxon>
        <taxon>Pseudomonadota</taxon>
        <taxon>Gammaproteobacteria</taxon>
        <taxon>Alteromonadales</taxon>
        <taxon>Alteromonadaceae</taxon>
        <taxon>Alishewanella</taxon>
    </lineage>
</organism>
<dbReference type="Gene3D" id="1.20.1270.340">
    <property type="match status" value="1"/>
</dbReference>
<dbReference type="Proteomes" id="UP000633814">
    <property type="component" value="Unassembled WGS sequence"/>
</dbReference>
<dbReference type="InterPro" id="IPR038338">
    <property type="entry name" value="PriC_sf"/>
</dbReference>
<keyword evidence="2" id="KW-1185">Reference proteome</keyword>
<dbReference type="RefSeq" id="WP_226749752.1">
    <property type="nucleotide sequence ID" value="NZ_JAEINI020000001.1"/>
</dbReference>
<evidence type="ECO:0000313" key="2">
    <source>
        <dbReference type="Proteomes" id="UP000633814"/>
    </source>
</evidence>